<dbReference type="SMART" id="SM00165">
    <property type="entry name" value="UBA"/>
    <property type="match status" value="1"/>
</dbReference>
<dbReference type="Gene3D" id="1.10.8.10">
    <property type="entry name" value="DNA helicase RuvA subunit, C-terminal domain"/>
    <property type="match status" value="1"/>
</dbReference>
<feature type="compositionally biased region" description="Low complexity" evidence="1">
    <location>
        <begin position="290"/>
        <end position="309"/>
    </location>
</feature>
<feature type="domain" description="UBA" evidence="2">
    <location>
        <begin position="428"/>
        <end position="472"/>
    </location>
</feature>
<dbReference type="OrthoDB" id="267397at2759"/>
<dbReference type="AlphaFoldDB" id="A0A6G1G346"/>
<dbReference type="InterPro" id="IPR015940">
    <property type="entry name" value="UBA"/>
</dbReference>
<feature type="compositionally biased region" description="Low complexity" evidence="1">
    <location>
        <begin position="96"/>
        <end position="113"/>
    </location>
</feature>
<dbReference type="InterPro" id="IPR015496">
    <property type="entry name" value="Ubiquilin"/>
</dbReference>
<dbReference type="GeneID" id="54420116"/>
<gene>
    <name evidence="4 6" type="ORF">P152DRAFT_458780</name>
</gene>
<evidence type="ECO:0000256" key="1">
    <source>
        <dbReference type="SAM" id="MobiDB-lite"/>
    </source>
</evidence>
<dbReference type="EMBL" id="ML975158">
    <property type="protein sequence ID" value="KAF1812412.1"/>
    <property type="molecule type" value="Genomic_DNA"/>
</dbReference>
<feature type="region of interest" description="Disordered" evidence="1">
    <location>
        <begin position="384"/>
        <end position="433"/>
    </location>
</feature>
<dbReference type="GO" id="GO:0005829">
    <property type="term" value="C:cytosol"/>
    <property type="evidence" value="ECO:0007669"/>
    <property type="project" value="TreeGrafter"/>
</dbReference>
<dbReference type="SUPFAM" id="SSF46934">
    <property type="entry name" value="UBA-like"/>
    <property type="match status" value="1"/>
</dbReference>
<name>A0A6G1G346_9PEZI</name>
<dbReference type="GO" id="GO:0006511">
    <property type="term" value="P:ubiquitin-dependent protein catabolic process"/>
    <property type="evidence" value="ECO:0007669"/>
    <property type="project" value="TreeGrafter"/>
</dbReference>
<evidence type="ECO:0008006" key="7">
    <source>
        <dbReference type="Google" id="ProtNLM"/>
    </source>
</evidence>
<evidence type="ECO:0000313" key="6">
    <source>
        <dbReference type="RefSeq" id="XP_033534043.1"/>
    </source>
</evidence>
<evidence type="ECO:0000313" key="4">
    <source>
        <dbReference type="EMBL" id="KAF1812412.1"/>
    </source>
</evidence>
<dbReference type="SMART" id="SM00213">
    <property type="entry name" value="UBQ"/>
    <property type="match status" value="1"/>
</dbReference>
<feature type="compositionally biased region" description="Basic and acidic residues" evidence="1">
    <location>
        <begin position="424"/>
        <end position="433"/>
    </location>
</feature>
<dbReference type="PANTHER" id="PTHR10677">
    <property type="entry name" value="UBIQUILIN"/>
    <property type="match status" value="1"/>
</dbReference>
<dbReference type="SMART" id="SM00727">
    <property type="entry name" value="STI1"/>
    <property type="match status" value="2"/>
</dbReference>
<organism evidence="4">
    <name type="scientific">Eremomyces bilateralis CBS 781.70</name>
    <dbReference type="NCBI Taxonomy" id="1392243"/>
    <lineage>
        <taxon>Eukaryota</taxon>
        <taxon>Fungi</taxon>
        <taxon>Dikarya</taxon>
        <taxon>Ascomycota</taxon>
        <taxon>Pezizomycotina</taxon>
        <taxon>Dothideomycetes</taxon>
        <taxon>Dothideomycetes incertae sedis</taxon>
        <taxon>Eremomycetales</taxon>
        <taxon>Eremomycetaceae</taxon>
        <taxon>Eremomyces</taxon>
    </lineage>
</organism>
<feature type="compositionally biased region" description="Polar residues" evidence="1">
    <location>
        <begin position="249"/>
        <end position="265"/>
    </location>
</feature>
<dbReference type="Pfam" id="PF23195">
    <property type="entry name" value="UBQLN1"/>
    <property type="match status" value="1"/>
</dbReference>
<dbReference type="Gene3D" id="3.10.20.90">
    <property type="entry name" value="Phosphatidylinositol 3-kinase Catalytic Subunit, Chain A, domain 1"/>
    <property type="match status" value="1"/>
</dbReference>
<feature type="compositionally biased region" description="Low complexity" evidence="1">
    <location>
        <begin position="317"/>
        <end position="329"/>
    </location>
</feature>
<accession>A0A6G1G346</accession>
<dbReference type="PROSITE" id="PS50030">
    <property type="entry name" value="UBA"/>
    <property type="match status" value="1"/>
</dbReference>
<dbReference type="InterPro" id="IPR029071">
    <property type="entry name" value="Ubiquitin-like_domsf"/>
</dbReference>
<dbReference type="RefSeq" id="XP_033534043.1">
    <property type="nucleotide sequence ID" value="XM_033679546.1"/>
</dbReference>
<dbReference type="GO" id="GO:0031593">
    <property type="term" value="F:polyubiquitin modification-dependent protein binding"/>
    <property type="evidence" value="ECO:0007669"/>
    <property type="project" value="TreeGrafter"/>
</dbReference>
<evidence type="ECO:0000259" key="2">
    <source>
        <dbReference type="PROSITE" id="PS50030"/>
    </source>
</evidence>
<dbReference type="InterPro" id="IPR000626">
    <property type="entry name" value="Ubiquitin-like_dom"/>
</dbReference>
<dbReference type="Pfam" id="PF00627">
    <property type="entry name" value="UBA"/>
    <property type="match status" value="1"/>
</dbReference>
<dbReference type="PROSITE" id="PS50053">
    <property type="entry name" value="UBIQUITIN_2"/>
    <property type="match status" value="1"/>
</dbReference>
<feature type="domain" description="Ubiquitin-like" evidence="3">
    <location>
        <begin position="16"/>
        <end position="87"/>
    </location>
</feature>
<dbReference type="Pfam" id="PF00240">
    <property type="entry name" value="ubiquitin"/>
    <property type="match status" value="1"/>
</dbReference>
<proteinExistence type="predicted"/>
<dbReference type="SUPFAM" id="SSF54236">
    <property type="entry name" value="Ubiquitin-like"/>
    <property type="match status" value="1"/>
</dbReference>
<reference evidence="4 6" key="1">
    <citation type="submission" date="2020-01" db="EMBL/GenBank/DDBJ databases">
        <authorList>
            <consortium name="DOE Joint Genome Institute"/>
            <person name="Haridas S."/>
            <person name="Albert R."/>
            <person name="Binder M."/>
            <person name="Bloem J."/>
            <person name="Labutti K."/>
            <person name="Salamov A."/>
            <person name="Andreopoulos B."/>
            <person name="Baker S.E."/>
            <person name="Barry K."/>
            <person name="Bills G."/>
            <person name="Bluhm B.H."/>
            <person name="Cannon C."/>
            <person name="Castanera R."/>
            <person name="Culley D.E."/>
            <person name="Daum C."/>
            <person name="Ezra D."/>
            <person name="Gonzalez J.B."/>
            <person name="Henrissat B."/>
            <person name="Kuo A."/>
            <person name="Liang C."/>
            <person name="Lipzen A."/>
            <person name="Lutzoni F."/>
            <person name="Magnuson J."/>
            <person name="Mondo S."/>
            <person name="Nolan M."/>
            <person name="Ohm R."/>
            <person name="Pangilinan J."/>
            <person name="Park H.-J."/>
            <person name="Ramirez L."/>
            <person name="Alfaro M."/>
            <person name="Sun H."/>
            <person name="Tritt A."/>
            <person name="Yoshinaga Y."/>
            <person name="Zwiers L.-H."/>
            <person name="Turgeon B.G."/>
            <person name="Goodwin S.B."/>
            <person name="Spatafora J.W."/>
            <person name="Crous P.W."/>
            <person name="Grigoriev I.V."/>
        </authorList>
    </citation>
    <scope>NUCLEOTIDE SEQUENCE</scope>
    <source>
        <strain evidence="4 6">CBS 781.70</strain>
    </source>
</reference>
<dbReference type="FunFam" id="1.10.8.10:FF:000024">
    <property type="entry name" value="Ubiquitin domain-containing protein DSK2"/>
    <property type="match status" value="1"/>
</dbReference>
<evidence type="ECO:0000313" key="5">
    <source>
        <dbReference type="Proteomes" id="UP000504638"/>
    </source>
</evidence>
<dbReference type="InterPro" id="IPR006636">
    <property type="entry name" value="STI1_HS-bd"/>
</dbReference>
<reference evidence="6" key="3">
    <citation type="submission" date="2025-04" db="UniProtKB">
        <authorList>
            <consortium name="RefSeq"/>
        </authorList>
    </citation>
    <scope>IDENTIFICATION</scope>
    <source>
        <strain evidence="6">CBS 781.70</strain>
    </source>
</reference>
<evidence type="ECO:0000259" key="3">
    <source>
        <dbReference type="PROSITE" id="PS50053"/>
    </source>
</evidence>
<dbReference type="PANTHER" id="PTHR10677:SF3">
    <property type="entry name" value="FI07626P-RELATED"/>
    <property type="match status" value="1"/>
</dbReference>
<dbReference type="InterPro" id="IPR009060">
    <property type="entry name" value="UBA-like_sf"/>
</dbReference>
<keyword evidence="5" id="KW-1185">Reference proteome</keyword>
<reference evidence="6" key="2">
    <citation type="submission" date="2020-04" db="EMBL/GenBank/DDBJ databases">
        <authorList>
            <consortium name="NCBI Genome Project"/>
        </authorList>
    </citation>
    <scope>NUCLEOTIDE SEQUENCE</scope>
    <source>
        <strain evidence="6">CBS 781.70</strain>
    </source>
</reference>
<feature type="compositionally biased region" description="Gly residues" evidence="1">
    <location>
        <begin position="384"/>
        <end position="409"/>
    </location>
</feature>
<feature type="region of interest" description="Disordered" evidence="1">
    <location>
        <begin position="90"/>
        <end position="125"/>
    </location>
</feature>
<protein>
    <recommendedName>
        <fullName evidence="7">Ubiquitin-domain-containing protein</fullName>
    </recommendedName>
</protein>
<feature type="region of interest" description="Disordered" evidence="1">
    <location>
        <begin position="236"/>
        <end position="356"/>
    </location>
</feature>
<dbReference type="CDD" id="cd16106">
    <property type="entry name" value="Ubl_Dsk2p_like"/>
    <property type="match status" value="1"/>
</dbReference>
<dbReference type="Proteomes" id="UP000504638">
    <property type="component" value="Unplaced"/>
</dbReference>
<sequence>MAEEDQTAGASEDVHVTFNVKAANDQKYVLTLSENATVSDLKGKLATAEYADIPVERQRLIYSGRVLKDTDTLASFKLKDGNTIHLVKGAASNARQNPTSQSTSSTSPAGQPSNPASNVPTNIAAGTGNNPFAALTGARYAGFHGLPSASTFGPDGGMGPPPDPDTLLRLLDDPNVLQQFNEMMNNPQVIDMMQNAPEMRANPQFREMFRNPETRRMLTDPNMIRQVLQIHRAFGGAGGGENAFPAPGVTNTTPQQDGAGNQGQEGTDPPAFNPFALFGNLPGGAGGAGANPFASLFPQGQTQAGQTTQPSERTGEAQEQPNQQNQPTQPTQPSPANPFAALFGAPPSGDANSQGANPIAQMTQQMMQNPEAMRAAMQMMQGMNGGGLGAGQGADEGAGQGAGGNGLGGMPWMFGGAQPQASPPDDRPPEDRYADQLRQLNDMGFYEFERNVQALRRSGGSVQGAVEYLLSGS</sequence>
<dbReference type="CDD" id="cd14324">
    <property type="entry name" value="UBA_Dsk2p_like"/>
    <property type="match status" value="1"/>
</dbReference>